<dbReference type="Gene3D" id="3.40.50.1010">
    <property type="entry name" value="5'-nuclease"/>
    <property type="match status" value="1"/>
</dbReference>
<dbReference type="InterPro" id="IPR022966">
    <property type="entry name" value="RNase_II/R_CS"/>
</dbReference>
<dbReference type="GO" id="GO:0003723">
    <property type="term" value="F:RNA binding"/>
    <property type="evidence" value="ECO:0007669"/>
    <property type="project" value="UniProtKB-KW"/>
</dbReference>
<dbReference type="InterPro" id="IPR041505">
    <property type="entry name" value="Dis3_CSD2"/>
</dbReference>
<reference evidence="12" key="1">
    <citation type="journal article" date="2006" name="PLoS Biol.">
        <title>Macronuclear genome sequence of the ciliate Tetrahymena thermophila, a model eukaryote.</title>
        <authorList>
            <person name="Eisen J.A."/>
            <person name="Coyne R.S."/>
            <person name="Wu M."/>
            <person name="Wu D."/>
            <person name="Thiagarajan M."/>
            <person name="Wortman J.R."/>
            <person name="Badger J.H."/>
            <person name="Ren Q."/>
            <person name="Amedeo P."/>
            <person name="Jones K.M."/>
            <person name="Tallon L.J."/>
            <person name="Delcher A.L."/>
            <person name="Salzberg S.L."/>
            <person name="Silva J.C."/>
            <person name="Haas B.J."/>
            <person name="Majoros W.H."/>
            <person name="Farzad M."/>
            <person name="Carlton J.M."/>
            <person name="Smith R.K. Jr."/>
            <person name="Garg J."/>
            <person name="Pearlman R.E."/>
            <person name="Karrer K.M."/>
            <person name="Sun L."/>
            <person name="Manning G."/>
            <person name="Elde N.C."/>
            <person name="Turkewitz A.P."/>
            <person name="Asai D.J."/>
            <person name="Wilkes D.E."/>
            <person name="Wang Y."/>
            <person name="Cai H."/>
            <person name="Collins K."/>
            <person name="Stewart B.A."/>
            <person name="Lee S.R."/>
            <person name="Wilamowska K."/>
            <person name="Weinberg Z."/>
            <person name="Ruzzo W.L."/>
            <person name="Wloga D."/>
            <person name="Gaertig J."/>
            <person name="Frankel J."/>
            <person name="Tsao C.-C."/>
            <person name="Gorovsky M.A."/>
            <person name="Keeling P.J."/>
            <person name="Waller R.F."/>
            <person name="Patron N.J."/>
            <person name="Cherry J.M."/>
            <person name="Stover N.A."/>
            <person name="Krieger C.J."/>
            <person name="del Toro C."/>
            <person name="Ryder H.F."/>
            <person name="Williamson S.C."/>
            <person name="Barbeau R.A."/>
            <person name="Hamilton E.P."/>
            <person name="Orias E."/>
        </authorList>
    </citation>
    <scope>NUCLEOTIDE SEQUENCE [LARGE SCALE GENOMIC DNA]</scope>
    <source>
        <strain evidence="12">SB210</strain>
    </source>
</reference>
<evidence type="ECO:0000256" key="3">
    <source>
        <dbReference type="ARBA" id="ARBA00022552"/>
    </source>
</evidence>
<dbReference type="eggNOG" id="KOG2102">
    <property type="taxonomic scope" value="Eukaryota"/>
</dbReference>
<evidence type="ECO:0000256" key="7">
    <source>
        <dbReference type="ARBA" id="ARBA00022884"/>
    </source>
</evidence>
<evidence type="ECO:0000256" key="5">
    <source>
        <dbReference type="ARBA" id="ARBA00022801"/>
    </source>
</evidence>
<dbReference type="GO" id="GO:0000175">
    <property type="term" value="F:3'-5'-RNA exonuclease activity"/>
    <property type="evidence" value="ECO:0007669"/>
    <property type="project" value="TreeGrafter"/>
</dbReference>
<dbReference type="Gene3D" id="2.40.50.140">
    <property type="entry name" value="Nucleic acid-binding proteins"/>
    <property type="match status" value="1"/>
</dbReference>
<evidence type="ECO:0000256" key="9">
    <source>
        <dbReference type="RuleBase" id="RU003901"/>
    </source>
</evidence>
<proteinExistence type="inferred from homology"/>
<dbReference type="GeneID" id="7833422"/>
<dbReference type="HOGENOM" id="CLU_002333_5_0_1"/>
<evidence type="ECO:0000256" key="6">
    <source>
        <dbReference type="ARBA" id="ARBA00022839"/>
    </source>
</evidence>
<dbReference type="KEGG" id="tet:TTHERM_00047440"/>
<evidence type="ECO:0000313" key="12">
    <source>
        <dbReference type="Proteomes" id="UP000009168"/>
    </source>
</evidence>
<comment type="subcellular location">
    <subcellularLocation>
        <location evidence="1">Nucleus</location>
    </subcellularLocation>
</comment>
<dbReference type="PROSITE" id="PS01175">
    <property type="entry name" value="RIBONUCLEASE_II"/>
    <property type="match status" value="1"/>
</dbReference>
<keyword evidence="7" id="KW-0694">RNA-binding</keyword>
<sequence length="946" mass="108497">MNTSISVQFEKYRRGGIGKKVTELYLRDDISCGLVNCQICKTPGNTLHIEGEDRTIFILDEYTVLTQLDVILNCPKLVNVVLMQTTVHNIQKKNQNTYTSLRNLVEGEIYRNIHIYANEYSKYTYTPIQQNEKQETRDTRAVLEAAVWYQNHLKSSMRDIEILFITSDYQSHKIALEKGLNSTTIFEFVKSIKGEYPNLMDFLGISEQAMDIEFEGQQVLFQEHLTLNELSNKVKAGDLFQGKLKIDRNDINDGTVFIPKYDFEIKIIGQPNLNRALHGDLIAIELLPENEWISSNYMGDNEDEEEDFKNVHEAVKTNNSNKQLEEKYLNVVEKIKKLNLNPTGRVVGVIKRIQRYFCGEVTPEAINLPNLPSGIELREFIPADGRFPHFYLRTTNGSQLQGKKIQIGFDNWSKSSKYPLGHFKMLIGDSGDTKAEGDVILLEHNVEYRAFSKQVLDCLPPQDDKWQIPQSEIKKRVDLRGINVCSIDPPGCKDIDDALHCISLPNGNFEVGVHIADVSYFVRPDTAIDKEAQNRCTTVYLVDRRTDMLPKLLTETLCSLKDDGDRLAFSVVWVMDKDANIIETRYHKSIIRSVASLNYGKAQSMIDDVNDNSELTKSIRNLNMLAKKLKQKRIENGALSLASTQVKFTFDDETHNPVDVQFYQMYETNSLIEEFMLLGNVAVAEKIVSHFPSISILRQHSQPKPKQIKELSQILQKIGFNLDYSSNRNLADSLDKVNRPNDHFFNKLVRIMTTRSMNEATYFCTADADYPEFYHYGLAAPLYTHFTSPIRRYADVLVHRLLAAAIDIEAIPAYMSNKLKMAKICEKMNMRNRMARFASRSSSDYNTYLFFKDKQIEEVAMVSSISKTGATVVVPRYGLEGQIKFSEKDLKENEKLLQELKQNQSLIIDFVVNGNRHKLFDYLKVRVSVGMKNFHKQITLEYLGPN</sequence>
<dbReference type="OrthoDB" id="372421at2759"/>
<keyword evidence="6" id="KW-0269">Exonuclease</keyword>
<evidence type="ECO:0000256" key="8">
    <source>
        <dbReference type="ARBA" id="ARBA00023242"/>
    </source>
</evidence>
<evidence type="ECO:0000256" key="2">
    <source>
        <dbReference type="ARBA" id="ARBA00005785"/>
    </source>
</evidence>
<accession>Q23DE7</accession>
<gene>
    <name evidence="11" type="ORF">TTHERM_00047440</name>
</gene>
<dbReference type="Gene3D" id="2.40.50.700">
    <property type="match status" value="1"/>
</dbReference>
<dbReference type="InterPro" id="IPR050180">
    <property type="entry name" value="RNR_Ribonuclease"/>
</dbReference>
<dbReference type="Gene3D" id="2.40.50.690">
    <property type="match status" value="1"/>
</dbReference>
<keyword evidence="4" id="KW-0540">Nuclease</keyword>
<keyword evidence="12" id="KW-1185">Reference proteome</keyword>
<dbReference type="OMA" id="GQVMRNN"/>
<dbReference type="EMBL" id="GG662712">
    <property type="protein sequence ID" value="EAR94498.1"/>
    <property type="molecule type" value="Genomic_DNA"/>
</dbReference>
<keyword evidence="3" id="KW-0698">rRNA processing</keyword>
<dbReference type="Pfam" id="PF17216">
    <property type="entry name" value="Rrp44_CSD1"/>
    <property type="match status" value="1"/>
</dbReference>
<dbReference type="InParanoid" id="Q23DE7"/>
<dbReference type="Pfam" id="PF17849">
    <property type="entry name" value="OB_Dis3"/>
    <property type="match status" value="1"/>
</dbReference>
<feature type="domain" description="RNB" evidence="10">
    <location>
        <begin position="476"/>
        <end position="808"/>
    </location>
</feature>
<evidence type="ECO:0000259" key="10">
    <source>
        <dbReference type="SMART" id="SM00955"/>
    </source>
</evidence>
<dbReference type="Proteomes" id="UP000009168">
    <property type="component" value="Unassembled WGS sequence"/>
</dbReference>
<dbReference type="InterPro" id="IPR033771">
    <property type="entry name" value="Rrp44_CSD1"/>
</dbReference>
<dbReference type="GO" id="GO:0071031">
    <property type="term" value="P:nuclear mRNA surveillance of mRNA 3'-end processing"/>
    <property type="evidence" value="ECO:0007669"/>
    <property type="project" value="TreeGrafter"/>
</dbReference>
<dbReference type="InterPro" id="IPR001900">
    <property type="entry name" value="RNase_II/R"/>
</dbReference>
<dbReference type="GO" id="GO:0006364">
    <property type="term" value="P:rRNA processing"/>
    <property type="evidence" value="ECO:0007669"/>
    <property type="project" value="UniProtKB-KW"/>
</dbReference>
<organism evidence="11 12">
    <name type="scientific">Tetrahymena thermophila (strain SB210)</name>
    <dbReference type="NCBI Taxonomy" id="312017"/>
    <lineage>
        <taxon>Eukaryota</taxon>
        <taxon>Sar</taxon>
        <taxon>Alveolata</taxon>
        <taxon>Ciliophora</taxon>
        <taxon>Intramacronucleata</taxon>
        <taxon>Oligohymenophorea</taxon>
        <taxon>Hymenostomatida</taxon>
        <taxon>Tetrahymenina</taxon>
        <taxon>Tetrahymenidae</taxon>
        <taxon>Tetrahymena</taxon>
    </lineage>
</organism>
<evidence type="ECO:0000256" key="4">
    <source>
        <dbReference type="ARBA" id="ARBA00022722"/>
    </source>
</evidence>
<dbReference type="CDD" id="cd09862">
    <property type="entry name" value="PIN_Rrp44-like"/>
    <property type="match status" value="1"/>
</dbReference>
<dbReference type="FunCoup" id="Q23DE7">
    <property type="interactions" value="430"/>
</dbReference>
<dbReference type="RefSeq" id="XP_001014739.1">
    <property type="nucleotide sequence ID" value="XM_001014739.1"/>
</dbReference>
<dbReference type="SMART" id="SM00955">
    <property type="entry name" value="RNB"/>
    <property type="match status" value="1"/>
</dbReference>
<dbReference type="PANTHER" id="PTHR23355:SF35">
    <property type="entry name" value="EXOSOME COMPLEX EXONUCLEASE RRP44"/>
    <property type="match status" value="1"/>
</dbReference>
<keyword evidence="5" id="KW-0378">Hydrolase</keyword>
<comment type="similarity">
    <text evidence="2 9">Belongs to the RNR ribonuclease family.</text>
</comment>
<dbReference type="GO" id="GO:0004519">
    <property type="term" value="F:endonuclease activity"/>
    <property type="evidence" value="ECO:0007669"/>
    <property type="project" value="TreeGrafter"/>
</dbReference>
<evidence type="ECO:0000256" key="1">
    <source>
        <dbReference type="ARBA" id="ARBA00004123"/>
    </source>
</evidence>
<dbReference type="STRING" id="312017.Q23DE7"/>
<dbReference type="AlphaFoldDB" id="Q23DE7"/>
<dbReference type="GO" id="GO:0016075">
    <property type="term" value="P:rRNA catabolic process"/>
    <property type="evidence" value="ECO:0007669"/>
    <property type="project" value="TreeGrafter"/>
</dbReference>
<protein>
    <submittedName>
        <fullName evidence="11">RNB-like protein</fullName>
    </submittedName>
</protein>
<dbReference type="PANTHER" id="PTHR23355">
    <property type="entry name" value="RIBONUCLEASE"/>
    <property type="match status" value="1"/>
</dbReference>
<name>Q23DE7_TETTS</name>
<dbReference type="InterPro" id="IPR012340">
    <property type="entry name" value="NA-bd_OB-fold"/>
</dbReference>
<dbReference type="GO" id="GO:0000176">
    <property type="term" value="C:nuclear exosome (RNase complex)"/>
    <property type="evidence" value="ECO:0007669"/>
    <property type="project" value="TreeGrafter"/>
</dbReference>
<evidence type="ECO:0000313" key="11">
    <source>
        <dbReference type="EMBL" id="EAR94498.1"/>
    </source>
</evidence>
<keyword evidence="8" id="KW-0539">Nucleus</keyword>
<dbReference type="SUPFAM" id="SSF50249">
    <property type="entry name" value="Nucleic acid-binding proteins"/>
    <property type="match status" value="3"/>
</dbReference>
<dbReference type="Pfam" id="PF00773">
    <property type="entry name" value="RNB"/>
    <property type="match status" value="1"/>
</dbReference>
<dbReference type="GO" id="GO:0000177">
    <property type="term" value="C:cytoplasmic exosome (RNase complex)"/>
    <property type="evidence" value="ECO:0007669"/>
    <property type="project" value="TreeGrafter"/>
</dbReference>